<reference evidence="2" key="1">
    <citation type="submission" date="2022-11" db="UniProtKB">
        <authorList>
            <consortium name="WormBaseParasite"/>
        </authorList>
    </citation>
    <scope>IDENTIFICATION</scope>
</reference>
<dbReference type="WBParaSite" id="JU765_v2.g5151.t1">
    <property type="protein sequence ID" value="JU765_v2.g5151.t1"/>
    <property type="gene ID" value="JU765_v2.g5151"/>
</dbReference>
<name>A0AC34RBE9_9BILA</name>
<evidence type="ECO:0000313" key="1">
    <source>
        <dbReference type="Proteomes" id="UP000887576"/>
    </source>
</evidence>
<sequence>MAMIPDDSVAFEGDLALPPPYSRSVMDQDEFDKKYVYRRPHHDHGKTVRHLKKFTKRYWKPFTSPQLFFKTLVSFVPILTWLPAYDWKANIIGDFLGGITLSVINIPQGW</sequence>
<accession>A0AC34RBE9</accession>
<proteinExistence type="predicted"/>
<organism evidence="1 2">
    <name type="scientific">Panagrolaimus sp. JU765</name>
    <dbReference type="NCBI Taxonomy" id="591449"/>
    <lineage>
        <taxon>Eukaryota</taxon>
        <taxon>Metazoa</taxon>
        <taxon>Ecdysozoa</taxon>
        <taxon>Nematoda</taxon>
        <taxon>Chromadorea</taxon>
        <taxon>Rhabditida</taxon>
        <taxon>Tylenchina</taxon>
        <taxon>Panagrolaimomorpha</taxon>
        <taxon>Panagrolaimoidea</taxon>
        <taxon>Panagrolaimidae</taxon>
        <taxon>Panagrolaimus</taxon>
    </lineage>
</organism>
<protein>
    <submittedName>
        <fullName evidence="2">SLC26A/SulP transporter domain-containing protein</fullName>
    </submittedName>
</protein>
<dbReference type="Proteomes" id="UP000887576">
    <property type="component" value="Unplaced"/>
</dbReference>
<evidence type="ECO:0000313" key="2">
    <source>
        <dbReference type="WBParaSite" id="JU765_v2.g5151.t1"/>
    </source>
</evidence>